<keyword evidence="5 10" id="KW-0566">Pantothenate biosynthesis</keyword>
<dbReference type="InterPro" id="IPR013752">
    <property type="entry name" value="KPA_reductase"/>
</dbReference>
<evidence type="ECO:0000256" key="3">
    <source>
        <dbReference type="ARBA" id="ARBA00013014"/>
    </source>
</evidence>
<dbReference type="NCBIfam" id="TIGR00745">
    <property type="entry name" value="apbA_panE"/>
    <property type="match status" value="1"/>
</dbReference>
<comment type="similarity">
    <text evidence="2 10">Belongs to the ketopantoate reductase family.</text>
</comment>
<name>A0A4P9VRI2_9GAMM</name>
<dbReference type="EC" id="1.1.1.169" evidence="3 10"/>
<dbReference type="InterPro" id="IPR003710">
    <property type="entry name" value="ApbA"/>
</dbReference>
<comment type="catalytic activity">
    <reaction evidence="9 10">
        <text>(R)-pantoate + NADP(+) = 2-dehydropantoate + NADPH + H(+)</text>
        <dbReference type="Rhea" id="RHEA:16233"/>
        <dbReference type="ChEBI" id="CHEBI:11561"/>
        <dbReference type="ChEBI" id="CHEBI:15378"/>
        <dbReference type="ChEBI" id="CHEBI:15980"/>
        <dbReference type="ChEBI" id="CHEBI:57783"/>
        <dbReference type="ChEBI" id="CHEBI:58349"/>
        <dbReference type="EC" id="1.1.1.169"/>
    </reaction>
</comment>
<dbReference type="PANTHER" id="PTHR43765:SF2">
    <property type="entry name" value="2-DEHYDROPANTOATE 2-REDUCTASE"/>
    <property type="match status" value="1"/>
</dbReference>
<dbReference type="PROSITE" id="PS51257">
    <property type="entry name" value="PROKAR_LIPOPROTEIN"/>
    <property type="match status" value="1"/>
</dbReference>
<evidence type="ECO:0000256" key="9">
    <source>
        <dbReference type="ARBA" id="ARBA00048793"/>
    </source>
</evidence>
<evidence type="ECO:0000256" key="8">
    <source>
        <dbReference type="ARBA" id="ARBA00032024"/>
    </source>
</evidence>
<dbReference type="InterPro" id="IPR013328">
    <property type="entry name" value="6PGD_dom2"/>
</dbReference>
<evidence type="ECO:0000313" key="14">
    <source>
        <dbReference type="Proteomes" id="UP000257039"/>
    </source>
</evidence>
<comment type="caution">
    <text evidence="13">The sequence shown here is derived from an EMBL/GenBank/DDBJ whole genome shotgun (WGS) entry which is preliminary data.</text>
</comment>
<sequence>MIKTNTAHCAEHFQAAPWFILGGGAMGCLWAYDLSPNSIILVKPERYRHYTSGSTKPLITTQLAYQQTPFASPNTRKCKLANIQNYTSPILKLIVTTKAQDTVAALEAIQHTLHSHAHILLLQNGMGSQQAVKKQFPGYTLWCGSTTQGAYTTDFLHVVHAGLGQTCIGPWHLSTETNPQYSAIFQQQLITQGQQVTFINDILPLLWRKLAVNACVNGLTVLFECKNGELLTHPKHLKWVKTLCQETAQFLDYKRIAYTKPLFQHVCHVLEQTAENYSSTYMDVSHQRSTELMYINGFILSEAKRLGLSLPTHTTLMAQLAEKGIF</sequence>
<comment type="pathway">
    <text evidence="1 10">Cofactor biosynthesis; (R)-pantothenate biosynthesis; (R)-pantoate from 3-methyl-2-oxobutanoate: step 2/2.</text>
</comment>
<dbReference type="InterPro" id="IPR050838">
    <property type="entry name" value="Ketopantoate_reductase"/>
</dbReference>
<dbReference type="SUPFAM" id="SSF48179">
    <property type="entry name" value="6-phosphogluconate dehydrogenase C-terminal domain-like"/>
    <property type="match status" value="1"/>
</dbReference>
<dbReference type="Gene3D" id="1.10.1040.10">
    <property type="entry name" value="N-(1-d-carboxylethyl)-l-norvaline Dehydrogenase, domain 2"/>
    <property type="match status" value="1"/>
</dbReference>
<dbReference type="Proteomes" id="UP000257039">
    <property type="component" value="Unassembled WGS sequence"/>
</dbReference>
<dbReference type="Gene3D" id="3.40.50.720">
    <property type="entry name" value="NAD(P)-binding Rossmann-like Domain"/>
    <property type="match status" value="1"/>
</dbReference>
<evidence type="ECO:0000259" key="11">
    <source>
        <dbReference type="Pfam" id="PF02558"/>
    </source>
</evidence>
<dbReference type="SUPFAM" id="SSF51735">
    <property type="entry name" value="NAD(P)-binding Rossmann-fold domains"/>
    <property type="match status" value="1"/>
</dbReference>
<evidence type="ECO:0000256" key="6">
    <source>
        <dbReference type="ARBA" id="ARBA00022857"/>
    </source>
</evidence>
<dbReference type="AlphaFoldDB" id="A0A4P9VRI2"/>
<protein>
    <recommendedName>
        <fullName evidence="4 10">2-dehydropantoate 2-reductase</fullName>
        <ecNumber evidence="3 10">1.1.1.169</ecNumber>
    </recommendedName>
    <alternativeName>
        <fullName evidence="8 10">Ketopantoate reductase</fullName>
    </alternativeName>
</protein>
<gene>
    <name evidence="13" type="ORF">B9G39_19170</name>
</gene>
<dbReference type="UniPathway" id="UPA00028">
    <property type="reaction ID" value="UER00004"/>
</dbReference>
<dbReference type="GO" id="GO:0008677">
    <property type="term" value="F:2-dehydropantoate 2-reductase activity"/>
    <property type="evidence" value="ECO:0007669"/>
    <property type="project" value="UniProtKB-EC"/>
</dbReference>
<keyword evidence="14" id="KW-1185">Reference proteome</keyword>
<dbReference type="GO" id="GO:0050661">
    <property type="term" value="F:NADP binding"/>
    <property type="evidence" value="ECO:0007669"/>
    <property type="project" value="TreeGrafter"/>
</dbReference>
<evidence type="ECO:0000256" key="2">
    <source>
        <dbReference type="ARBA" id="ARBA00007870"/>
    </source>
</evidence>
<organism evidence="13 14">
    <name type="scientific">Zooshikella ganghwensis</name>
    <dbReference type="NCBI Taxonomy" id="202772"/>
    <lineage>
        <taxon>Bacteria</taxon>
        <taxon>Pseudomonadati</taxon>
        <taxon>Pseudomonadota</taxon>
        <taxon>Gammaproteobacteria</taxon>
        <taxon>Oceanospirillales</taxon>
        <taxon>Zooshikellaceae</taxon>
        <taxon>Zooshikella</taxon>
    </lineage>
</organism>
<proteinExistence type="inferred from homology"/>
<feature type="domain" description="Ketopantoate reductase C-terminal" evidence="12">
    <location>
        <begin position="201"/>
        <end position="322"/>
    </location>
</feature>
<evidence type="ECO:0000256" key="1">
    <source>
        <dbReference type="ARBA" id="ARBA00004994"/>
    </source>
</evidence>
<dbReference type="InterPro" id="IPR008927">
    <property type="entry name" value="6-PGluconate_DH-like_C_sf"/>
</dbReference>
<feature type="domain" description="Ketopantoate reductase N-terminal" evidence="11">
    <location>
        <begin position="19"/>
        <end position="171"/>
    </location>
</feature>
<dbReference type="InterPro" id="IPR013332">
    <property type="entry name" value="KPR_N"/>
</dbReference>
<dbReference type="GO" id="GO:0005737">
    <property type="term" value="C:cytoplasm"/>
    <property type="evidence" value="ECO:0007669"/>
    <property type="project" value="TreeGrafter"/>
</dbReference>
<dbReference type="EMBL" id="NDXW01000001">
    <property type="protein sequence ID" value="RDH45399.1"/>
    <property type="molecule type" value="Genomic_DNA"/>
</dbReference>
<dbReference type="Pfam" id="PF08546">
    <property type="entry name" value="ApbA_C"/>
    <property type="match status" value="1"/>
</dbReference>
<accession>A0A4P9VRI2</accession>
<evidence type="ECO:0000256" key="10">
    <source>
        <dbReference type="RuleBase" id="RU362068"/>
    </source>
</evidence>
<evidence type="ECO:0000256" key="7">
    <source>
        <dbReference type="ARBA" id="ARBA00023002"/>
    </source>
</evidence>
<evidence type="ECO:0000256" key="5">
    <source>
        <dbReference type="ARBA" id="ARBA00022655"/>
    </source>
</evidence>
<dbReference type="GO" id="GO:0015940">
    <property type="term" value="P:pantothenate biosynthetic process"/>
    <property type="evidence" value="ECO:0007669"/>
    <property type="project" value="UniProtKB-UniPathway"/>
</dbReference>
<keyword evidence="6 10" id="KW-0521">NADP</keyword>
<reference evidence="13 14" key="1">
    <citation type="submission" date="2017-04" db="EMBL/GenBank/DDBJ databases">
        <title>Draft genome sequence of Zooshikella ganghwensis VG4 isolated from Red Sea sediments.</title>
        <authorList>
            <person name="Rehman Z."/>
            <person name="Alam I."/>
            <person name="Kamau A."/>
            <person name="Bajic V."/>
            <person name="Leiknes T."/>
        </authorList>
    </citation>
    <scope>NUCLEOTIDE SEQUENCE [LARGE SCALE GENOMIC DNA]</scope>
    <source>
        <strain evidence="13 14">VG4</strain>
    </source>
</reference>
<evidence type="ECO:0000256" key="4">
    <source>
        <dbReference type="ARBA" id="ARBA00019465"/>
    </source>
</evidence>
<evidence type="ECO:0000259" key="12">
    <source>
        <dbReference type="Pfam" id="PF08546"/>
    </source>
</evidence>
<dbReference type="PANTHER" id="PTHR43765">
    <property type="entry name" value="2-DEHYDROPANTOATE 2-REDUCTASE-RELATED"/>
    <property type="match status" value="1"/>
</dbReference>
<dbReference type="RefSeq" id="WP_094788365.1">
    <property type="nucleotide sequence ID" value="NZ_NDXW01000001.1"/>
</dbReference>
<dbReference type="InterPro" id="IPR036291">
    <property type="entry name" value="NAD(P)-bd_dom_sf"/>
</dbReference>
<keyword evidence="7 10" id="KW-0560">Oxidoreductase</keyword>
<comment type="function">
    <text evidence="10">Catalyzes the NADPH-dependent reduction of ketopantoate into pantoic acid.</text>
</comment>
<evidence type="ECO:0000313" key="13">
    <source>
        <dbReference type="EMBL" id="RDH45399.1"/>
    </source>
</evidence>
<dbReference type="Pfam" id="PF02558">
    <property type="entry name" value="ApbA"/>
    <property type="match status" value="1"/>
</dbReference>